<feature type="compositionally biased region" description="Low complexity" evidence="2">
    <location>
        <begin position="219"/>
        <end position="228"/>
    </location>
</feature>
<evidence type="ECO:0000313" key="5">
    <source>
        <dbReference type="Proteomes" id="UP001148838"/>
    </source>
</evidence>
<evidence type="ECO:0000256" key="1">
    <source>
        <dbReference type="ARBA" id="ARBA00038464"/>
    </source>
</evidence>
<proteinExistence type="inferred from homology"/>
<evidence type="ECO:0000313" key="4">
    <source>
        <dbReference type="EMBL" id="KAJ4444723.1"/>
    </source>
</evidence>
<reference evidence="4 5" key="1">
    <citation type="journal article" date="2022" name="Allergy">
        <title>Genome assembly and annotation of Periplaneta americana reveal a comprehensive cockroach allergen profile.</title>
        <authorList>
            <person name="Wang L."/>
            <person name="Xiong Q."/>
            <person name="Saelim N."/>
            <person name="Wang L."/>
            <person name="Nong W."/>
            <person name="Wan A.T."/>
            <person name="Shi M."/>
            <person name="Liu X."/>
            <person name="Cao Q."/>
            <person name="Hui J.H.L."/>
            <person name="Sookrung N."/>
            <person name="Leung T.F."/>
            <person name="Tungtrongchitr A."/>
            <person name="Tsui S.K.W."/>
        </authorList>
    </citation>
    <scope>NUCLEOTIDE SEQUENCE [LARGE SCALE GENOMIC DNA]</scope>
    <source>
        <strain evidence="4">PWHHKU_190912</strain>
    </source>
</reference>
<dbReference type="Proteomes" id="UP001148838">
    <property type="component" value="Unassembled WGS sequence"/>
</dbReference>
<sequence length="269" mass="30636">MAAHIEYVKHRKGKQLRSGKKQIVLNVFSKFCEKYLTLSIQDIVNLTTLQWLKKVMIEWMDAKRIGYSMDMVKDELIEQIKTVNINKKFDKYVVDSMAEQACHTVLRLPPCHCVFNPIEAVGSKIDNLFCMGSPLSVFLALRLRDPQAPGHVETILPPSLCNNFYNVFHPSDPVAYRMEPLLLRDYSRIAPLQIQAYNAVTHVDYSDMPLEPLLPEIASSATNTTAATTKRREGLDELESDSPSNTPSKDCNFQETEKNGIQKKPDLYQ</sequence>
<dbReference type="InterPro" id="IPR004177">
    <property type="entry name" value="DDHD_dom"/>
</dbReference>
<dbReference type="Pfam" id="PF02862">
    <property type="entry name" value="DDHD"/>
    <property type="match status" value="1"/>
</dbReference>
<comment type="similarity">
    <text evidence="1">Belongs to the PA-PLA1 family.</text>
</comment>
<dbReference type="PANTHER" id="PTHR23509">
    <property type="entry name" value="PA-PL1 PHOSPHOLIPASE FAMILY"/>
    <property type="match status" value="1"/>
</dbReference>
<dbReference type="PROSITE" id="PS51043">
    <property type="entry name" value="DDHD"/>
    <property type="match status" value="1"/>
</dbReference>
<dbReference type="SMART" id="SM01127">
    <property type="entry name" value="DDHD"/>
    <property type="match status" value="1"/>
</dbReference>
<organism evidence="4 5">
    <name type="scientific">Periplaneta americana</name>
    <name type="common">American cockroach</name>
    <name type="synonym">Blatta americana</name>
    <dbReference type="NCBI Taxonomy" id="6978"/>
    <lineage>
        <taxon>Eukaryota</taxon>
        <taxon>Metazoa</taxon>
        <taxon>Ecdysozoa</taxon>
        <taxon>Arthropoda</taxon>
        <taxon>Hexapoda</taxon>
        <taxon>Insecta</taxon>
        <taxon>Pterygota</taxon>
        <taxon>Neoptera</taxon>
        <taxon>Polyneoptera</taxon>
        <taxon>Dictyoptera</taxon>
        <taxon>Blattodea</taxon>
        <taxon>Blattoidea</taxon>
        <taxon>Blattidae</taxon>
        <taxon>Blattinae</taxon>
        <taxon>Periplaneta</taxon>
    </lineage>
</organism>
<feature type="compositionally biased region" description="Polar residues" evidence="2">
    <location>
        <begin position="241"/>
        <end position="254"/>
    </location>
</feature>
<evidence type="ECO:0000256" key="2">
    <source>
        <dbReference type="SAM" id="MobiDB-lite"/>
    </source>
</evidence>
<feature type="compositionally biased region" description="Basic and acidic residues" evidence="2">
    <location>
        <begin position="255"/>
        <end position="269"/>
    </location>
</feature>
<feature type="region of interest" description="Disordered" evidence="2">
    <location>
        <begin position="219"/>
        <end position="269"/>
    </location>
</feature>
<dbReference type="EMBL" id="JAJSOF020000011">
    <property type="protein sequence ID" value="KAJ4444723.1"/>
    <property type="molecule type" value="Genomic_DNA"/>
</dbReference>
<comment type="caution">
    <text evidence="4">The sequence shown here is derived from an EMBL/GenBank/DDBJ whole genome shotgun (WGS) entry which is preliminary data.</text>
</comment>
<dbReference type="PANTHER" id="PTHR23509:SF48">
    <property type="entry name" value="INTRACELLULAR PHOSPHOLIPASE A1"/>
    <property type="match status" value="1"/>
</dbReference>
<name>A0ABQ8TFJ4_PERAM</name>
<accession>A0ABQ8TFJ4</accession>
<dbReference type="InterPro" id="IPR058055">
    <property type="entry name" value="PA-PLA1"/>
</dbReference>
<evidence type="ECO:0000259" key="3">
    <source>
        <dbReference type="PROSITE" id="PS51043"/>
    </source>
</evidence>
<gene>
    <name evidence="4" type="ORF">ANN_06520</name>
</gene>
<feature type="domain" description="DDHD" evidence="3">
    <location>
        <begin position="121"/>
        <end position="269"/>
    </location>
</feature>
<protein>
    <recommendedName>
        <fullName evidence="3">DDHD domain-containing protein</fullName>
    </recommendedName>
</protein>
<keyword evidence="5" id="KW-1185">Reference proteome</keyword>